<keyword evidence="1" id="KW-1133">Transmembrane helix</keyword>
<protein>
    <submittedName>
        <fullName evidence="2">Uncharacterized protein</fullName>
    </submittedName>
</protein>
<feature type="transmembrane region" description="Helical" evidence="1">
    <location>
        <begin position="27"/>
        <end position="49"/>
    </location>
</feature>
<dbReference type="EMBL" id="GBRH01248270">
    <property type="protein sequence ID" value="JAD49625.1"/>
    <property type="molecule type" value="Transcribed_RNA"/>
</dbReference>
<proteinExistence type="predicted"/>
<keyword evidence="1" id="KW-0812">Transmembrane</keyword>
<reference evidence="2" key="1">
    <citation type="submission" date="2014-09" db="EMBL/GenBank/DDBJ databases">
        <authorList>
            <person name="Magalhaes I.L.F."/>
            <person name="Oliveira U."/>
            <person name="Santos F.R."/>
            <person name="Vidigal T.H.D.A."/>
            <person name="Brescovit A.D."/>
            <person name="Santos A.J."/>
        </authorList>
    </citation>
    <scope>NUCLEOTIDE SEQUENCE</scope>
    <source>
        <tissue evidence="2">Shoot tissue taken approximately 20 cm above the soil surface</tissue>
    </source>
</reference>
<dbReference type="AlphaFoldDB" id="A0A0A9AL48"/>
<sequence length="50" mass="5609">MDWWGIYRLGAGWVIFWATHCSNVGKLTWLTTSSSCTFLLILLLSATSLS</sequence>
<evidence type="ECO:0000256" key="1">
    <source>
        <dbReference type="SAM" id="Phobius"/>
    </source>
</evidence>
<evidence type="ECO:0000313" key="2">
    <source>
        <dbReference type="EMBL" id="JAD49625.1"/>
    </source>
</evidence>
<keyword evidence="1" id="KW-0472">Membrane</keyword>
<name>A0A0A9AL48_ARUDO</name>
<organism evidence="2">
    <name type="scientific">Arundo donax</name>
    <name type="common">Giant reed</name>
    <name type="synonym">Donax arundinaceus</name>
    <dbReference type="NCBI Taxonomy" id="35708"/>
    <lineage>
        <taxon>Eukaryota</taxon>
        <taxon>Viridiplantae</taxon>
        <taxon>Streptophyta</taxon>
        <taxon>Embryophyta</taxon>
        <taxon>Tracheophyta</taxon>
        <taxon>Spermatophyta</taxon>
        <taxon>Magnoliopsida</taxon>
        <taxon>Liliopsida</taxon>
        <taxon>Poales</taxon>
        <taxon>Poaceae</taxon>
        <taxon>PACMAD clade</taxon>
        <taxon>Arundinoideae</taxon>
        <taxon>Arundineae</taxon>
        <taxon>Arundo</taxon>
    </lineage>
</organism>
<accession>A0A0A9AL48</accession>
<reference evidence="2" key="2">
    <citation type="journal article" date="2015" name="Data Brief">
        <title>Shoot transcriptome of the giant reed, Arundo donax.</title>
        <authorList>
            <person name="Barrero R.A."/>
            <person name="Guerrero F.D."/>
            <person name="Moolhuijzen P."/>
            <person name="Goolsby J.A."/>
            <person name="Tidwell J."/>
            <person name="Bellgard S.E."/>
            <person name="Bellgard M.I."/>
        </authorList>
    </citation>
    <scope>NUCLEOTIDE SEQUENCE</scope>
    <source>
        <tissue evidence="2">Shoot tissue taken approximately 20 cm above the soil surface</tissue>
    </source>
</reference>